<evidence type="ECO:0000313" key="3">
    <source>
        <dbReference type="Proteomes" id="UP000546200"/>
    </source>
</evidence>
<evidence type="ECO:0000313" key="2">
    <source>
        <dbReference type="EMBL" id="MBB5716151.1"/>
    </source>
</evidence>
<accession>A0A7W9EVD7</accession>
<dbReference type="GO" id="GO:0032259">
    <property type="term" value="P:methylation"/>
    <property type="evidence" value="ECO:0007669"/>
    <property type="project" value="UniProtKB-KW"/>
</dbReference>
<dbReference type="PIRSF" id="PIRSF031679">
    <property type="entry name" value="Mtase_Alr7345_prd"/>
    <property type="match status" value="1"/>
</dbReference>
<dbReference type="Proteomes" id="UP000546200">
    <property type="component" value="Unassembled WGS sequence"/>
</dbReference>
<dbReference type="SUPFAM" id="SSF53335">
    <property type="entry name" value="S-adenosyl-L-methionine-dependent methyltransferases"/>
    <property type="match status" value="1"/>
</dbReference>
<feature type="chain" id="PRO_5031064577" evidence="1">
    <location>
        <begin position="21"/>
        <end position="267"/>
    </location>
</feature>
<gene>
    <name evidence="2" type="ORF">FHS94_003011</name>
</gene>
<dbReference type="AlphaFoldDB" id="A0A7W9EVD7"/>
<protein>
    <submittedName>
        <fullName evidence="2">Putative methyltransferase</fullName>
    </submittedName>
</protein>
<reference evidence="2 3" key="1">
    <citation type="submission" date="2020-08" db="EMBL/GenBank/DDBJ databases">
        <title>Genomic Encyclopedia of Type Strains, Phase IV (KMG-IV): sequencing the most valuable type-strain genomes for metagenomic binning, comparative biology and taxonomic classification.</title>
        <authorList>
            <person name="Goeker M."/>
        </authorList>
    </citation>
    <scope>NUCLEOTIDE SEQUENCE [LARGE SCALE GENOMIC DNA]</scope>
    <source>
        <strain evidence="2 3">DSM 100044</strain>
    </source>
</reference>
<dbReference type="EMBL" id="JACIJK010000009">
    <property type="protein sequence ID" value="MBB5716151.1"/>
    <property type="molecule type" value="Genomic_DNA"/>
</dbReference>
<dbReference type="InterPro" id="IPR029063">
    <property type="entry name" value="SAM-dependent_MTases_sf"/>
</dbReference>
<keyword evidence="2" id="KW-0808">Transferase</keyword>
<feature type="signal peptide" evidence="1">
    <location>
        <begin position="1"/>
        <end position="20"/>
    </location>
</feature>
<dbReference type="Gene3D" id="3.40.50.150">
    <property type="entry name" value="Vaccinia Virus protein VP39"/>
    <property type="match status" value="1"/>
</dbReference>
<keyword evidence="2" id="KW-0489">Methyltransferase</keyword>
<proteinExistence type="predicted"/>
<evidence type="ECO:0000256" key="1">
    <source>
        <dbReference type="SAM" id="SignalP"/>
    </source>
</evidence>
<name>A0A7W9EVD7_9SPHN</name>
<dbReference type="GO" id="GO:0008168">
    <property type="term" value="F:methyltransferase activity"/>
    <property type="evidence" value="ECO:0007669"/>
    <property type="project" value="UniProtKB-KW"/>
</dbReference>
<sequence>MRVLILAGLLIPASLTAASAATQAPSAAVRAAVADAQRTPANRQRDRYRHPAETLAFFGVRPEQTVVEFQPSGGWYTEILAPMLSAKGHYVGLVAGGQRAQDSFSRLLAAGGERYRGARMATLDPATGSSTVPDGSADVVLTFRNVHNLIMGGGNNAANSFRAFARMLKPGGTLGVVDHRLPEEMSADAERESGYVKRSTIIRLAQDAGFRLAAESKVNANPRDTHQWPKGVWTLPPSLQLGDTDRAKYLAIGESDRLTLRFVKSAR</sequence>
<keyword evidence="1" id="KW-0732">Signal</keyword>
<comment type="caution">
    <text evidence="2">The sequence shown here is derived from an EMBL/GenBank/DDBJ whole genome shotgun (WGS) entry which is preliminary data.</text>
</comment>
<organism evidence="2 3">
    <name type="scientific">Sphingomonas aerophila</name>
    <dbReference type="NCBI Taxonomy" id="1344948"/>
    <lineage>
        <taxon>Bacteria</taxon>
        <taxon>Pseudomonadati</taxon>
        <taxon>Pseudomonadota</taxon>
        <taxon>Alphaproteobacteria</taxon>
        <taxon>Sphingomonadales</taxon>
        <taxon>Sphingomonadaceae</taxon>
        <taxon>Sphingomonas</taxon>
    </lineage>
</organism>
<dbReference type="InterPro" id="IPR016980">
    <property type="entry name" value="S-AdoMet-dep_MeTrfase_Alr7345"/>
</dbReference>
<keyword evidence="3" id="KW-1185">Reference proteome</keyword>